<dbReference type="InterPro" id="IPR001304">
    <property type="entry name" value="C-type_lectin-like"/>
</dbReference>
<sequence length="279" mass="31923">MHMLTTTSLSTQHLQQIRQVRMLTHTHGLCILMLCIIRGYDHDMSSLCSGPRSSERRLHGAVVLCLGLLSVVLLVGLIILGVTYQDLAAEYSTIKANLTERLQASNDKLSFVSEERDLLKANLTSVSKELDRLQSLSKQKRTCPAEWKMFSCTCYLFSTKTDYWENGRQDCRDRGAELVTIDTVEEQEFISKTIKADNWIGLNDREEEGTWKWIDGTPLTVGYWREDQPDNGLGDPRWGEEDCVHIKSGVNAKLSWNDLRCDTSLQWICAKMPQYLHEF</sequence>
<dbReference type="InterPro" id="IPR018378">
    <property type="entry name" value="C-type_lectin_CS"/>
</dbReference>
<dbReference type="InterPro" id="IPR016186">
    <property type="entry name" value="C-type_lectin-like/link_sf"/>
</dbReference>
<reference evidence="6" key="3">
    <citation type="submission" date="2025-09" db="UniProtKB">
        <authorList>
            <consortium name="Ensembl"/>
        </authorList>
    </citation>
    <scope>IDENTIFICATION</scope>
</reference>
<dbReference type="PROSITE" id="PS50041">
    <property type="entry name" value="C_TYPE_LECTIN_2"/>
    <property type="match status" value="1"/>
</dbReference>
<keyword evidence="2" id="KW-1015">Disulfide bond</keyword>
<dbReference type="SUPFAM" id="SSF56436">
    <property type="entry name" value="C-type lectin-like"/>
    <property type="match status" value="1"/>
</dbReference>
<proteinExistence type="predicted"/>
<evidence type="ECO:0000256" key="1">
    <source>
        <dbReference type="ARBA" id="ARBA00022734"/>
    </source>
</evidence>
<dbReference type="Proteomes" id="UP000472265">
    <property type="component" value="Chromosome 9"/>
</dbReference>
<evidence type="ECO:0000256" key="2">
    <source>
        <dbReference type="ARBA" id="ARBA00023157"/>
    </source>
</evidence>
<dbReference type="AlphaFoldDB" id="A0A671Z3L8"/>
<feature type="transmembrane region" description="Helical" evidence="4">
    <location>
        <begin position="61"/>
        <end position="84"/>
    </location>
</feature>
<organism evidence="6 7">
    <name type="scientific">Sparus aurata</name>
    <name type="common">Gilthead sea bream</name>
    <dbReference type="NCBI Taxonomy" id="8175"/>
    <lineage>
        <taxon>Eukaryota</taxon>
        <taxon>Metazoa</taxon>
        <taxon>Chordata</taxon>
        <taxon>Craniata</taxon>
        <taxon>Vertebrata</taxon>
        <taxon>Euteleostomi</taxon>
        <taxon>Actinopterygii</taxon>
        <taxon>Neopterygii</taxon>
        <taxon>Teleostei</taxon>
        <taxon>Neoteleostei</taxon>
        <taxon>Acanthomorphata</taxon>
        <taxon>Eupercaria</taxon>
        <taxon>Spariformes</taxon>
        <taxon>Sparidae</taxon>
        <taxon>Sparus</taxon>
    </lineage>
</organism>
<feature type="domain" description="C-type lectin" evidence="5">
    <location>
        <begin position="150"/>
        <end position="270"/>
    </location>
</feature>
<dbReference type="SMART" id="SM00034">
    <property type="entry name" value="CLECT"/>
    <property type="match status" value="1"/>
</dbReference>
<dbReference type="Gene3D" id="3.10.100.10">
    <property type="entry name" value="Mannose-Binding Protein A, subunit A"/>
    <property type="match status" value="1"/>
</dbReference>
<protein>
    <submittedName>
        <fullName evidence="6">C-type lectin domain family 4 member E-like</fullName>
    </submittedName>
</protein>
<dbReference type="Pfam" id="PF00059">
    <property type="entry name" value="Lectin_C"/>
    <property type="match status" value="1"/>
</dbReference>
<evidence type="ECO:0000313" key="7">
    <source>
        <dbReference type="Proteomes" id="UP000472265"/>
    </source>
</evidence>
<dbReference type="CDD" id="cd03590">
    <property type="entry name" value="CLECT_DC-SIGN_like"/>
    <property type="match status" value="1"/>
</dbReference>
<dbReference type="PROSITE" id="PS00615">
    <property type="entry name" value="C_TYPE_LECTIN_1"/>
    <property type="match status" value="1"/>
</dbReference>
<evidence type="ECO:0000256" key="3">
    <source>
        <dbReference type="SAM" id="Coils"/>
    </source>
</evidence>
<keyword evidence="4" id="KW-1133">Transmembrane helix</keyword>
<name>A0A671Z3L8_SPAAU</name>
<dbReference type="InterPro" id="IPR050111">
    <property type="entry name" value="C-type_lectin/snaclec_domain"/>
</dbReference>
<keyword evidence="4" id="KW-0812">Transmembrane</keyword>
<gene>
    <name evidence="6" type="primary">LOC115587656</name>
</gene>
<dbReference type="PANTHER" id="PTHR22803">
    <property type="entry name" value="MANNOSE, PHOSPHOLIPASE, LECTIN RECEPTOR RELATED"/>
    <property type="match status" value="1"/>
</dbReference>
<keyword evidence="1" id="KW-0430">Lectin</keyword>
<dbReference type="InterPro" id="IPR033989">
    <property type="entry name" value="CD209-like_CTLD"/>
</dbReference>
<evidence type="ECO:0000313" key="6">
    <source>
        <dbReference type="Ensembl" id="ENSSAUP00010069537.1"/>
    </source>
</evidence>
<dbReference type="GO" id="GO:0030246">
    <property type="term" value="F:carbohydrate binding"/>
    <property type="evidence" value="ECO:0007669"/>
    <property type="project" value="UniProtKB-KW"/>
</dbReference>
<keyword evidence="7" id="KW-1185">Reference proteome</keyword>
<dbReference type="InterPro" id="IPR016187">
    <property type="entry name" value="CTDL_fold"/>
</dbReference>
<dbReference type="Ensembl" id="ENSSAUT00010072773.1">
    <property type="protein sequence ID" value="ENSSAUP00010069537.1"/>
    <property type="gene ID" value="ENSSAUG00010027529.1"/>
</dbReference>
<evidence type="ECO:0000259" key="5">
    <source>
        <dbReference type="PROSITE" id="PS50041"/>
    </source>
</evidence>
<feature type="coiled-coil region" evidence="3">
    <location>
        <begin position="95"/>
        <end position="136"/>
    </location>
</feature>
<feature type="transmembrane region" description="Helical" evidence="4">
    <location>
        <begin position="20"/>
        <end position="40"/>
    </location>
</feature>
<dbReference type="GeneTree" id="ENSGT01030000234575"/>
<reference evidence="6" key="2">
    <citation type="submission" date="2025-08" db="UniProtKB">
        <authorList>
            <consortium name="Ensembl"/>
        </authorList>
    </citation>
    <scope>IDENTIFICATION</scope>
</reference>
<reference evidence="6" key="1">
    <citation type="submission" date="2021-04" db="EMBL/GenBank/DDBJ databases">
        <authorList>
            <consortium name="Wellcome Sanger Institute Data Sharing"/>
        </authorList>
    </citation>
    <scope>NUCLEOTIDE SEQUENCE [LARGE SCALE GENOMIC DNA]</scope>
</reference>
<evidence type="ECO:0000256" key="4">
    <source>
        <dbReference type="SAM" id="Phobius"/>
    </source>
</evidence>
<keyword evidence="4" id="KW-0472">Membrane</keyword>
<accession>A0A671Z3L8</accession>
<keyword evidence="3" id="KW-0175">Coiled coil</keyword>